<dbReference type="PANTHER" id="PTHR12304:SF4">
    <property type="entry name" value="URIDINE NUCLEOSIDASE"/>
    <property type="match status" value="1"/>
</dbReference>
<accession>A0A1G7XFR5</accession>
<dbReference type="InterPro" id="IPR023186">
    <property type="entry name" value="IUNH"/>
</dbReference>
<dbReference type="SUPFAM" id="SSF53590">
    <property type="entry name" value="Nucleoside hydrolase"/>
    <property type="match status" value="1"/>
</dbReference>
<reference evidence="4 5" key="1">
    <citation type="submission" date="2016-10" db="EMBL/GenBank/DDBJ databases">
        <authorList>
            <person name="de Groot N.N."/>
        </authorList>
    </citation>
    <scope>NUCLEOTIDE SEQUENCE [LARGE SCALE GENOMIC DNA]</scope>
    <source>
        <strain evidence="4 5">CGMCC 1.10267</strain>
    </source>
</reference>
<dbReference type="GO" id="GO:0008477">
    <property type="term" value="F:purine nucleosidase activity"/>
    <property type="evidence" value="ECO:0007669"/>
    <property type="project" value="TreeGrafter"/>
</dbReference>
<dbReference type="InterPro" id="IPR015910">
    <property type="entry name" value="I/U_nuclsd_hydro_CS"/>
</dbReference>
<evidence type="ECO:0000259" key="3">
    <source>
        <dbReference type="Pfam" id="PF01156"/>
    </source>
</evidence>
<protein>
    <submittedName>
        <fullName evidence="4">Pyrimidine-specific ribonucleoside hydrolase</fullName>
    </submittedName>
</protein>
<dbReference type="EMBL" id="FNCS01000009">
    <property type="protein sequence ID" value="SDG82977.1"/>
    <property type="molecule type" value="Genomic_DNA"/>
</dbReference>
<dbReference type="Pfam" id="PF01156">
    <property type="entry name" value="IU_nuc_hydro"/>
    <property type="match status" value="1"/>
</dbReference>
<dbReference type="RefSeq" id="WP_090597357.1">
    <property type="nucleotide sequence ID" value="NZ_FNCS01000009.1"/>
</dbReference>
<evidence type="ECO:0000256" key="1">
    <source>
        <dbReference type="ARBA" id="ARBA00022801"/>
    </source>
</evidence>
<organism evidence="4 5">
    <name type="scientific">Pelagibacterium luteolum</name>
    <dbReference type="NCBI Taxonomy" id="440168"/>
    <lineage>
        <taxon>Bacteria</taxon>
        <taxon>Pseudomonadati</taxon>
        <taxon>Pseudomonadota</taxon>
        <taxon>Alphaproteobacteria</taxon>
        <taxon>Hyphomicrobiales</taxon>
        <taxon>Devosiaceae</taxon>
        <taxon>Pelagibacterium</taxon>
    </lineage>
</organism>
<keyword evidence="5" id="KW-1185">Reference proteome</keyword>
<sequence length="304" mass="31424">MTMPEPLRVLIDTDPGLDDAIAILYALAERRFAVEAITTVAGNIGIETTTRNGGRLLAAMGRGEIAYAAGAAGPLVAQGIDEEAIHGADGLGGVVLPEALAAPSASTATELLAPRLLAGDHGALTVLALGPLTNLAQLLRDAPRAYKRVGRIIAMGGTIFEPGNAGNYAEFNIAADPHAARMVFNAGVPVTLIPLDVTRKLRANPEDLERLAASGSVAARLSANLIGAYFADNTSRQSRPLHDPCVMLMALAPHLFGTETMRIAIDCDTQRGRLIQAPGGAAIEVAMTIDAQGALDALWAGLSG</sequence>
<evidence type="ECO:0000256" key="2">
    <source>
        <dbReference type="ARBA" id="ARBA00023295"/>
    </source>
</evidence>
<dbReference type="InterPro" id="IPR001910">
    <property type="entry name" value="Inosine/uridine_hydrolase_dom"/>
</dbReference>
<evidence type="ECO:0000313" key="5">
    <source>
        <dbReference type="Proteomes" id="UP000199495"/>
    </source>
</evidence>
<evidence type="ECO:0000313" key="4">
    <source>
        <dbReference type="EMBL" id="SDG82977.1"/>
    </source>
</evidence>
<gene>
    <name evidence="4" type="ORF">SAMN04487974_10981</name>
</gene>
<dbReference type="AlphaFoldDB" id="A0A1G7XFR5"/>
<dbReference type="OrthoDB" id="9797882at2"/>
<dbReference type="InterPro" id="IPR036452">
    <property type="entry name" value="Ribo_hydro-like"/>
</dbReference>
<dbReference type="STRING" id="440168.SAMN04487974_10981"/>
<dbReference type="GO" id="GO:0006152">
    <property type="term" value="P:purine nucleoside catabolic process"/>
    <property type="evidence" value="ECO:0007669"/>
    <property type="project" value="TreeGrafter"/>
</dbReference>
<keyword evidence="1 4" id="KW-0378">Hydrolase</keyword>
<dbReference type="PANTHER" id="PTHR12304">
    <property type="entry name" value="INOSINE-URIDINE PREFERRING NUCLEOSIDE HYDROLASE"/>
    <property type="match status" value="1"/>
</dbReference>
<name>A0A1G7XFR5_9HYPH</name>
<feature type="domain" description="Inosine/uridine-preferring nucleoside hydrolase" evidence="3">
    <location>
        <begin position="9"/>
        <end position="293"/>
    </location>
</feature>
<dbReference type="Gene3D" id="3.90.245.10">
    <property type="entry name" value="Ribonucleoside hydrolase-like"/>
    <property type="match status" value="1"/>
</dbReference>
<dbReference type="Proteomes" id="UP000199495">
    <property type="component" value="Unassembled WGS sequence"/>
</dbReference>
<dbReference type="PROSITE" id="PS01247">
    <property type="entry name" value="IUNH"/>
    <property type="match status" value="1"/>
</dbReference>
<keyword evidence="2" id="KW-0326">Glycosidase</keyword>
<proteinExistence type="predicted"/>
<dbReference type="GO" id="GO:0045437">
    <property type="term" value="F:uridine nucleosidase activity"/>
    <property type="evidence" value="ECO:0007669"/>
    <property type="project" value="UniProtKB-ARBA"/>
</dbReference>
<dbReference type="GO" id="GO:0005829">
    <property type="term" value="C:cytosol"/>
    <property type="evidence" value="ECO:0007669"/>
    <property type="project" value="TreeGrafter"/>
</dbReference>